<name>A0A081RZ41_PHOTE</name>
<organism evidence="1 2">
    <name type="scientific">Photorhabdus temperata subsp. temperata Meg1</name>
    <dbReference type="NCBI Taxonomy" id="1393735"/>
    <lineage>
        <taxon>Bacteria</taxon>
        <taxon>Pseudomonadati</taxon>
        <taxon>Pseudomonadota</taxon>
        <taxon>Gammaproteobacteria</taxon>
        <taxon>Enterobacterales</taxon>
        <taxon>Morganellaceae</taxon>
        <taxon>Photorhabdus</taxon>
    </lineage>
</organism>
<sequence>MAYSYLQASSPIHLNAAPSLLIFHGYAAELRARSHYGEESFTLLTKFW</sequence>
<proteinExistence type="predicted"/>
<protein>
    <submittedName>
        <fullName evidence="1">Uncharacterized protein</fullName>
    </submittedName>
</protein>
<evidence type="ECO:0000313" key="1">
    <source>
        <dbReference type="EMBL" id="KER03944.1"/>
    </source>
</evidence>
<dbReference type="AlphaFoldDB" id="A0A081RZ41"/>
<gene>
    <name evidence="1" type="ORF">MEG1DRAFT_01358</name>
</gene>
<dbReference type="Proteomes" id="UP000028002">
    <property type="component" value="Unassembled WGS sequence"/>
</dbReference>
<reference evidence="1 2" key="1">
    <citation type="submission" date="2014-03" db="EMBL/GenBank/DDBJ databases">
        <title>Draft Genome of Photorhabdus temperata Meg1.</title>
        <authorList>
            <person name="Hurst S.G.IV."/>
            <person name="Morris K."/>
            <person name="Thomas K."/>
            <person name="Tisa L.S."/>
        </authorList>
    </citation>
    <scope>NUCLEOTIDE SEQUENCE [LARGE SCALE GENOMIC DNA]</scope>
    <source>
        <strain evidence="1 2">Meg1</strain>
    </source>
</reference>
<comment type="caution">
    <text evidence="1">The sequence shown here is derived from an EMBL/GenBank/DDBJ whole genome shotgun (WGS) entry which is preliminary data.</text>
</comment>
<accession>A0A081RZ41</accession>
<evidence type="ECO:0000313" key="2">
    <source>
        <dbReference type="Proteomes" id="UP000028002"/>
    </source>
</evidence>
<dbReference type="EMBL" id="JGVH01000020">
    <property type="protein sequence ID" value="KER03944.1"/>
    <property type="molecule type" value="Genomic_DNA"/>
</dbReference>